<dbReference type="AlphaFoldDB" id="A0AAU9E7E2"/>
<organism evidence="1 2">
    <name type="scientific">Desulfoferula mesophila</name>
    <dbReference type="NCBI Taxonomy" id="3058419"/>
    <lineage>
        <taxon>Bacteria</taxon>
        <taxon>Pseudomonadati</taxon>
        <taxon>Thermodesulfobacteriota</taxon>
        <taxon>Desulfarculia</taxon>
        <taxon>Desulfarculales</taxon>
        <taxon>Desulfarculaceae</taxon>
        <taxon>Desulfoferula</taxon>
    </lineage>
</organism>
<accession>A0AAU9E7E2</accession>
<dbReference type="RefSeq" id="WP_338604341.1">
    <property type="nucleotide sequence ID" value="NZ_AP028679.1"/>
</dbReference>
<sequence length="101" mass="11222">MFIEGMLENDKQIVLDAANNVFVGPNGYFKVVIDKFDGKTIQAWHVEDAKGNSTGNLAARSGGTNVDLLINKDCRTVSHFMKRIALQVLAEQQKQIKELSK</sequence>
<keyword evidence="2" id="KW-1185">Reference proteome</keyword>
<proteinExistence type="predicted"/>
<name>A0AAU9E7E2_9BACT</name>
<evidence type="ECO:0000313" key="2">
    <source>
        <dbReference type="Proteomes" id="UP001366166"/>
    </source>
</evidence>
<dbReference type="EMBL" id="AP028679">
    <property type="protein sequence ID" value="BEQ13073.1"/>
    <property type="molecule type" value="Genomic_DNA"/>
</dbReference>
<dbReference type="Proteomes" id="UP001366166">
    <property type="component" value="Chromosome"/>
</dbReference>
<protein>
    <submittedName>
        <fullName evidence="1">Uncharacterized protein</fullName>
    </submittedName>
</protein>
<evidence type="ECO:0000313" key="1">
    <source>
        <dbReference type="EMBL" id="BEQ13073.1"/>
    </source>
</evidence>
<dbReference type="KEGG" id="dmp:FAK_01390"/>
<gene>
    <name evidence="1" type="ORF">FAK_01390</name>
</gene>
<reference evidence="2" key="1">
    <citation type="journal article" date="2023" name="Arch. Microbiol.">
        <title>Desulfoferula mesophilus gen. nov. sp. nov., a mesophilic sulfate-reducing bacterium isolated from a brackish lake sediment.</title>
        <authorList>
            <person name="Watanabe T."/>
            <person name="Yabe T."/>
            <person name="Tsuji J.M."/>
            <person name="Fukui M."/>
        </authorList>
    </citation>
    <scope>NUCLEOTIDE SEQUENCE [LARGE SCALE GENOMIC DNA]</scope>
    <source>
        <strain evidence="2">12FAK</strain>
    </source>
</reference>